<comment type="caution">
    <text evidence="1">The sequence shown here is derived from an EMBL/GenBank/DDBJ whole genome shotgun (WGS) entry which is preliminary data.</text>
</comment>
<gene>
    <name evidence="1" type="ORF">JKG68_24615</name>
</gene>
<sequence length="191" mass="20979">MFKWVELGCRLEADENRERFMRLKLVYALGYPCSRMVLALMVLLSGPAHAQGSFASGPFEGFAGAWSGSGTIALSNGRTERLRCEAAYALASAGSSLRQNLSCRSDSYIFELRTEVDYEGGRIAVRWSETSRNLVERISGRAQNRRIDAVAEGSGFSAEIAMSTSGRRQSVAIRSQGTELSRIAVELTRTH</sequence>
<keyword evidence="2" id="KW-1185">Reference proteome</keyword>
<dbReference type="AlphaFoldDB" id="A0A936ZBT1"/>
<protein>
    <submittedName>
        <fullName evidence="1">Uncharacterized protein</fullName>
    </submittedName>
</protein>
<dbReference type="RefSeq" id="WP_202063991.1">
    <property type="nucleotide sequence ID" value="NZ_JAEQMY010000064.1"/>
</dbReference>
<evidence type="ECO:0000313" key="2">
    <source>
        <dbReference type="Proteomes" id="UP000605848"/>
    </source>
</evidence>
<dbReference type="EMBL" id="JAEQMY010000064">
    <property type="protein sequence ID" value="MBL0407122.1"/>
    <property type="molecule type" value="Genomic_DNA"/>
</dbReference>
<evidence type="ECO:0000313" key="1">
    <source>
        <dbReference type="EMBL" id="MBL0407122.1"/>
    </source>
</evidence>
<proteinExistence type="predicted"/>
<name>A0A936ZBT1_9HYPH</name>
<reference evidence="1" key="1">
    <citation type="submission" date="2021-01" db="EMBL/GenBank/DDBJ databases">
        <title>Microvirga sp.</title>
        <authorList>
            <person name="Kim M.K."/>
        </authorList>
    </citation>
    <scope>NUCLEOTIDE SEQUENCE</scope>
    <source>
        <strain evidence="1">5420S-16</strain>
    </source>
</reference>
<organism evidence="1 2">
    <name type="scientific">Microvirga aerilata</name>
    <dbReference type="NCBI Taxonomy" id="670292"/>
    <lineage>
        <taxon>Bacteria</taxon>
        <taxon>Pseudomonadati</taxon>
        <taxon>Pseudomonadota</taxon>
        <taxon>Alphaproteobacteria</taxon>
        <taxon>Hyphomicrobiales</taxon>
        <taxon>Methylobacteriaceae</taxon>
        <taxon>Microvirga</taxon>
    </lineage>
</organism>
<dbReference type="Proteomes" id="UP000605848">
    <property type="component" value="Unassembled WGS sequence"/>
</dbReference>
<accession>A0A936ZBT1</accession>